<evidence type="ECO:0008006" key="3">
    <source>
        <dbReference type="Google" id="ProtNLM"/>
    </source>
</evidence>
<evidence type="ECO:0000313" key="1">
    <source>
        <dbReference type="EMBL" id="QGG48035.1"/>
    </source>
</evidence>
<name>A0A5Q2N637_9FIRM</name>
<dbReference type="Pfam" id="PF14335">
    <property type="entry name" value="DUF4391"/>
    <property type="match status" value="1"/>
</dbReference>
<dbReference type="Proteomes" id="UP000366051">
    <property type="component" value="Chromosome"/>
</dbReference>
<accession>A0A5Q2N637</accession>
<evidence type="ECO:0000313" key="2">
    <source>
        <dbReference type="Proteomes" id="UP000366051"/>
    </source>
</evidence>
<proteinExistence type="predicted"/>
<dbReference type="AlphaFoldDB" id="A0A5Q2N637"/>
<dbReference type="OrthoDB" id="1893763at2"/>
<dbReference type="RefSeq" id="WP_153725304.1">
    <property type="nucleotide sequence ID" value="NZ_CP045875.1"/>
</dbReference>
<dbReference type="InterPro" id="IPR025503">
    <property type="entry name" value="DUF4391"/>
</dbReference>
<protein>
    <recommendedName>
        <fullName evidence="3">DUF4391 domain-containing protein</fullName>
    </recommendedName>
</protein>
<organism evidence="1 2">
    <name type="scientific">Heliorestis convoluta</name>
    <dbReference type="NCBI Taxonomy" id="356322"/>
    <lineage>
        <taxon>Bacteria</taxon>
        <taxon>Bacillati</taxon>
        <taxon>Bacillota</taxon>
        <taxon>Clostridia</taxon>
        <taxon>Eubacteriales</taxon>
        <taxon>Heliobacteriaceae</taxon>
        <taxon>Heliorestis</taxon>
    </lineage>
</organism>
<keyword evidence="2" id="KW-1185">Reference proteome</keyword>
<dbReference type="KEGG" id="hcv:FTV88_1937"/>
<reference evidence="2" key="1">
    <citation type="submission" date="2019-11" db="EMBL/GenBank/DDBJ databases">
        <title>Genome sequence of Heliorestis convoluta strain HH, an alkaliphilic and minimalistic phototrophic bacterium from a soda lake in Egypt.</title>
        <authorList>
            <person name="Dewey E.D."/>
            <person name="Stokes L.M."/>
            <person name="Burchell B.M."/>
            <person name="Shaffer K.N."/>
            <person name="Huntington A.M."/>
            <person name="Baker J.M."/>
            <person name="Nadendla S."/>
            <person name="Giglio M.G."/>
            <person name="Touchman J.W."/>
            <person name="Blankenship R.E."/>
            <person name="Madigan M.T."/>
            <person name="Sattley W.M."/>
        </authorList>
    </citation>
    <scope>NUCLEOTIDE SEQUENCE [LARGE SCALE GENOMIC DNA]</scope>
    <source>
        <strain evidence="2">HH</strain>
    </source>
</reference>
<dbReference type="EMBL" id="CP045875">
    <property type="protein sequence ID" value="QGG48035.1"/>
    <property type="molecule type" value="Genomic_DNA"/>
</dbReference>
<sequence length="242" mass="28359">MLDIPSRYKIDKTFSIKTFITADLTPKEKKRFKEEVIEIKLSHQIAGEEIPSFVNDEYDCQVILFFTVQLKKLKYANFVGPIIQGLVKSLCVIEFYDHSSQQVYCFSHKRLNIQDKSQIVVEETVYSSLTSMQFTDEINGLLKEYIAYDNIYNRGNKLDFYLEMMIKAYIISNLSLWSGTRALLASNVWYNRDTMLKLYHGLKEVEQRKKELKSARTIAEQSTINAKLKKSYAQFKEMMEKT</sequence>
<gene>
    <name evidence="1" type="ORF">FTV88_1937</name>
</gene>